<keyword evidence="3" id="KW-1185">Reference proteome</keyword>
<gene>
    <name evidence="2" type="ORF">OMO38_14730</name>
</gene>
<dbReference type="RefSeq" id="WP_264750953.1">
    <property type="nucleotide sequence ID" value="NZ_JAPDHW010000010.1"/>
</dbReference>
<feature type="transmembrane region" description="Helical" evidence="1">
    <location>
        <begin position="6"/>
        <end position="26"/>
    </location>
</feature>
<organism evidence="2 3">
    <name type="scientific">Chryseobacterium kimseyorum</name>
    <dbReference type="NCBI Taxonomy" id="2984028"/>
    <lineage>
        <taxon>Bacteria</taxon>
        <taxon>Pseudomonadati</taxon>
        <taxon>Bacteroidota</taxon>
        <taxon>Flavobacteriia</taxon>
        <taxon>Flavobacteriales</taxon>
        <taxon>Weeksellaceae</taxon>
        <taxon>Chryseobacterium group</taxon>
        <taxon>Chryseobacterium</taxon>
    </lineage>
</organism>
<evidence type="ECO:0000313" key="2">
    <source>
        <dbReference type="EMBL" id="MCW3169779.1"/>
    </source>
</evidence>
<keyword evidence="1" id="KW-0812">Transmembrane</keyword>
<evidence type="ECO:0000313" key="3">
    <source>
        <dbReference type="Proteomes" id="UP001163731"/>
    </source>
</evidence>
<accession>A0ABT3I1B5</accession>
<proteinExistence type="predicted"/>
<keyword evidence="1" id="KW-1133">Transmembrane helix</keyword>
<comment type="caution">
    <text evidence="2">The sequence shown here is derived from an EMBL/GenBank/DDBJ whole genome shotgun (WGS) entry which is preliminary data.</text>
</comment>
<name>A0ABT3I1B5_9FLAO</name>
<dbReference type="EMBL" id="JAPDHW010000010">
    <property type="protein sequence ID" value="MCW3169779.1"/>
    <property type="molecule type" value="Genomic_DNA"/>
</dbReference>
<protein>
    <submittedName>
        <fullName evidence="2">Uncharacterized protein</fullName>
    </submittedName>
</protein>
<sequence length="127" mass="14872">MISGIIAVVLTPLIYFAFVIYIIYALTTEKRREFHREEWILVGEDINKRLSRFEMIDDLIDSKILVKKDSLEVIKILGAPDSRDKENNKWTYEAGTGGGFGFVDHYLDIYYNKDNEIVKAEHRRIKD</sequence>
<dbReference type="Proteomes" id="UP001163731">
    <property type="component" value="Unassembled WGS sequence"/>
</dbReference>
<reference evidence="2" key="1">
    <citation type="submission" date="2022-10" db="EMBL/GenBank/DDBJ databases">
        <title>Chryseobacterium babae sp. nov. isolated from the gut of the beetle Oryctes rhinoceros, and Chryseobacterium kimseyorum sp. nov., isolated from a stick insect rearing cage.</title>
        <authorList>
            <person name="Shelomi M."/>
            <person name="Han C.-J."/>
            <person name="Chen W.-M."/>
            <person name="Chen H.-K."/>
            <person name="Liaw S.-J."/>
            <person name="Muhle E."/>
            <person name="Clermont D."/>
        </authorList>
    </citation>
    <scope>NUCLEOTIDE SEQUENCE</scope>
    <source>
        <strain evidence="2">09-1422</strain>
    </source>
</reference>
<keyword evidence="1" id="KW-0472">Membrane</keyword>
<evidence type="ECO:0000256" key="1">
    <source>
        <dbReference type="SAM" id="Phobius"/>
    </source>
</evidence>